<gene>
    <name evidence="2" type="ORF">JCM5805K_0586</name>
    <name evidence="3" type="ORF">N42_0396</name>
</gene>
<evidence type="ECO:0000259" key="1">
    <source>
        <dbReference type="PROSITE" id="PS50943"/>
    </source>
</evidence>
<reference evidence="3" key="3">
    <citation type="journal article" date="2017" name="Genome Announc.">
        <title>Draft Genome Sequences of 24 Lactococcus lactis Strains.</title>
        <authorList>
            <person name="Backus L."/>
            <person name="Wels M."/>
            <person name="Boekhorst J."/>
            <person name="Dijkstra A.R."/>
            <person name="Beerthuyzen M."/>
            <person name="Kelly W.J."/>
            <person name="Siezen R.J."/>
            <person name="van Hijum S.A."/>
            <person name="Bachmann H."/>
        </authorList>
    </citation>
    <scope>NUCLEOTIDE SEQUENCE</scope>
    <source>
        <strain evidence="3">N42</strain>
    </source>
</reference>
<dbReference type="InterPro" id="IPR010982">
    <property type="entry name" value="Lambda_DNA-bd_dom_sf"/>
</dbReference>
<dbReference type="Pfam" id="PF13443">
    <property type="entry name" value="HTH_26"/>
    <property type="match status" value="1"/>
</dbReference>
<dbReference type="Gene3D" id="1.10.260.40">
    <property type="entry name" value="lambda repressor-like DNA-binding domains"/>
    <property type="match status" value="1"/>
</dbReference>
<dbReference type="SUPFAM" id="SSF47413">
    <property type="entry name" value="lambda repressor-like DNA-binding domains"/>
    <property type="match status" value="1"/>
</dbReference>
<evidence type="ECO:0000313" key="3">
    <source>
        <dbReference type="EMBL" id="KSU29739.1"/>
    </source>
</evidence>
<evidence type="ECO:0000313" key="2">
    <source>
        <dbReference type="EMBL" id="GAM79478.1"/>
    </source>
</evidence>
<comment type="caution">
    <text evidence="2">The sequence shown here is derived from an EMBL/GenBank/DDBJ whole genome shotgun (WGS) entry which is preliminary data.</text>
</comment>
<dbReference type="RefSeq" id="WP_023163790.1">
    <property type="nucleotide sequence ID" value="NZ_BAABQR010000008.1"/>
</dbReference>
<accession>A0A0B8QX47</accession>
<name>A0A0B8QX47_LACLL</name>
<dbReference type="AlphaFoldDB" id="A0A0B8QX47"/>
<dbReference type="PROSITE" id="PS50943">
    <property type="entry name" value="HTH_CROC1"/>
    <property type="match status" value="1"/>
</dbReference>
<dbReference type="InterPro" id="IPR001387">
    <property type="entry name" value="Cro/C1-type_HTH"/>
</dbReference>
<reference evidence="2 4" key="1">
    <citation type="submission" date="2015-01" db="EMBL/GenBank/DDBJ databases">
        <title>Lactococcus lactis subsp.lactis JCM 5805 whole genome shotgun sequence.</title>
        <authorList>
            <person name="Fujii T."/>
            <person name="Tomita Y."/>
            <person name="Ikushima S."/>
            <person name="Fujiwara D."/>
        </authorList>
    </citation>
    <scope>NUCLEOTIDE SEQUENCE [LARGE SCALE GENOMIC DNA]</scope>
    <source>
        <strain evidence="2 4">JCM 5805</strain>
    </source>
</reference>
<dbReference type="PATRIC" id="fig|1360.110.peg.1350"/>
<dbReference type="Proteomes" id="UP000052991">
    <property type="component" value="Unassembled WGS sequence"/>
</dbReference>
<dbReference type="EMBL" id="BBSI01000015">
    <property type="protein sequence ID" value="GAM79478.1"/>
    <property type="molecule type" value="Genomic_DNA"/>
</dbReference>
<dbReference type="SMART" id="SM00530">
    <property type="entry name" value="HTH_XRE"/>
    <property type="match status" value="1"/>
</dbReference>
<reference evidence="5" key="2">
    <citation type="submission" date="2015-10" db="EMBL/GenBank/DDBJ databases">
        <title>Draft Genome Sequences of 11 Lactococcus lactis subspecies cremoris strains.</title>
        <authorList>
            <person name="Wels M."/>
            <person name="Backus L."/>
            <person name="Boekhorst J."/>
            <person name="Dijkstra A."/>
            <person name="Beerthuizen M."/>
            <person name="Kelly W."/>
            <person name="Siezen R."/>
            <person name="Bachmann H."/>
            <person name="Van Hijum S."/>
        </authorList>
    </citation>
    <scope>NUCLEOTIDE SEQUENCE [LARGE SCALE GENOMIC DNA]</scope>
    <source>
        <strain evidence="5">N42</strain>
    </source>
</reference>
<feature type="domain" description="HTH cro/C1-type" evidence="1">
    <location>
        <begin position="7"/>
        <end position="59"/>
    </location>
</feature>
<sequence>MTTFERIKNLADNQKISLQKVAIDIGLSENAIYGWKTRKPKGEDLAKIADYFHVSVDYLLGREEIDGPQFSPELLEAIDNAEGYSGQPMDDHDKEIIKGLLAGYFAGKNKK</sequence>
<evidence type="ECO:0000313" key="5">
    <source>
        <dbReference type="Proteomes" id="UP000052991"/>
    </source>
</evidence>
<proteinExistence type="predicted"/>
<protein>
    <submittedName>
        <fullName evidence="2 3">Transcriptional regulator</fullName>
    </submittedName>
</protein>
<dbReference type="EMBL" id="LKLW01000009">
    <property type="protein sequence ID" value="KSU29739.1"/>
    <property type="molecule type" value="Genomic_DNA"/>
</dbReference>
<evidence type="ECO:0000313" key="4">
    <source>
        <dbReference type="Proteomes" id="UP000031847"/>
    </source>
</evidence>
<dbReference type="CDD" id="cd00093">
    <property type="entry name" value="HTH_XRE"/>
    <property type="match status" value="1"/>
</dbReference>
<organism evidence="2 4">
    <name type="scientific">Lactococcus lactis subsp. lactis</name>
    <name type="common">Streptococcus lactis</name>
    <dbReference type="NCBI Taxonomy" id="1360"/>
    <lineage>
        <taxon>Bacteria</taxon>
        <taxon>Bacillati</taxon>
        <taxon>Bacillota</taxon>
        <taxon>Bacilli</taxon>
        <taxon>Lactobacillales</taxon>
        <taxon>Streptococcaceae</taxon>
        <taxon>Lactococcus</taxon>
    </lineage>
</organism>
<dbReference type="GO" id="GO:0003677">
    <property type="term" value="F:DNA binding"/>
    <property type="evidence" value="ECO:0007669"/>
    <property type="project" value="InterPro"/>
</dbReference>
<dbReference type="Proteomes" id="UP000031847">
    <property type="component" value="Unassembled WGS sequence"/>
</dbReference>